<keyword evidence="3" id="KW-0227">DNA damage</keyword>
<dbReference type="Pfam" id="PF02559">
    <property type="entry name" value="CarD_TRCF_RID"/>
    <property type="match status" value="1"/>
</dbReference>
<dbReference type="SMART" id="SM00982">
    <property type="entry name" value="TRCF"/>
    <property type="match status" value="1"/>
</dbReference>
<keyword evidence="4" id="KW-0378">Hydrolase</keyword>
<dbReference type="InterPro" id="IPR014001">
    <property type="entry name" value="Helicase_ATP-bd"/>
</dbReference>
<dbReference type="InterPro" id="IPR011545">
    <property type="entry name" value="DEAD/DEAH_box_helicase_dom"/>
</dbReference>
<organism evidence="11">
    <name type="scientific">marine metagenome</name>
    <dbReference type="NCBI Taxonomy" id="408172"/>
    <lineage>
        <taxon>unclassified sequences</taxon>
        <taxon>metagenomes</taxon>
        <taxon>ecological metagenomes</taxon>
    </lineage>
</organism>
<dbReference type="HAMAP" id="MF_00969">
    <property type="entry name" value="TRCF"/>
    <property type="match status" value="1"/>
</dbReference>
<dbReference type="GO" id="GO:0005524">
    <property type="term" value="F:ATP binding"/>
    <property type="evidence" value="ECO:0007669"/>
    <property type="project" value="UniProtKB-KW"/>
</dbReference>
<gene>
    <name evidence="11" type="ORF">METZ01_LOCUS5354</name>
</gene>
<dbReference type="InterPro" id="IPR027417">
    <property type="entry name" value="P-loop_NTPase"/>
</dbReference>
<dbReference type="SMART" id="SM00490">
    <property type="entry name" value="HELICc"/>
    <property type="match status" value="1"/>
</dbReference>
<dbReference type="InterPro" id="IPR003711">
    <property type="entry name" value="CarD-like/TRCF_RID"/>
</dbReference>
<dbReference type="InterPro" id="IPR047112">
    <property type="entry name" value="RecG/Mfd"/>
</dbReference>
<dbReference type="InterPro" id="IPR036101">
    <property type="entry name" value="CarD-like/TRCF_RID_sf"/>
</dbReference>
<dbReference type="GO" id="GO:0003678">
    <property type="term" value="F:DNA helicase activity"/>
    <property type="evidence" value="ECO:0007669"/>
    <property type="project" value="TreeGrafter"/>
</dbReference>
<keyword evidence="8" id="KW-0234">DNA repair</keyword>
<dbReference type="PROSITE" id="PS51192">
    <property type="entry name" value="HELICASE_ATP_BIND_1"/>
    <property type="match status" value="1"/>
</dbReference>
<evidence type="ECO:0000259" key="10">
    <source>
        <dbReference type="PROSITE" id="PS51194"/>
    </source>
</evidence>
<dbReference type="CDD" id="cd17991">
    <property type="entry name" value="DEXHc_TRCF"/>
    <property type="match status" value="1"/>
</dbReference>
<feature type="domain" description="Helicase ATP-binding" evidence="9">
    <location>
        <begin position="481"/>
        <end position="642"/>
    </location>
</feature>
<dbReference type="Pfam" id="PF17757">
    <property type="entry name" value="UvrB_inter"/>
    <property type="match status" value="1"/>
</dbReference>
<reference evidence="11" key="1">
    <citation type="submission" date="2018-05" db="EMBL/GenBank/DDBJ databases">
        <authorList>
            <person name="Lanie J.A."/>
            <person name="Ng W.-L."/>
            <person name="Kazmierczak K.M."/>
            <person name="Andrzejewski T.M."/>
            <person name="Davidsen T.M."/>
            <person name="Wayne K.J."/>
            <person name="Tettelin H."/>
            <person name="Glass J.I."/>
            <person name="Rusch D."/>
            <person name="Podicherti R."/>
            <person name="Tsui H.-C.T."/>
            <person name="Winkler M.E."/>
        </authorList>
    </citation>
    <scope>NUCLEOTIDE SEQUENCE</scope>
</reference>
<keyword evidence="1" id="KW-0963">Cytoplasm</keyword>
<evidence type="ECO:0000256" key="2">
    <source>
        <dbReference type="ARBA" id="ARBA00022741"/>
    </source>
</evidence>
<dbReference type="Gene3D" id="2.40.10.170">
    <property type="match status" value="1"/>
</dbReference>
<evidence type="ECO:0000256" key="1">
    <source>
        <dbReference type="ARBA" id="ARBA00022490"/>
    </source>
</evidence>
<keyword evidence="5" id="KW-0347">Helicase</keyword>
<feature type="domain" description="Helicase C-terminal" evidence="10">
    <location>
        <begin position="660"/>
        <end position="817"/>
    </location>
</feature>
<dbReference type="InterPro" id="IPR037235">
    <property type="entry name" value="TRCF-like_C_D7"/>
</dbReference>
<evidence type="ECO:0000256" key="6">
    <source>
        <dbReference type="ARBA" id="ARBA00022840"/>
    </source>
</evidence>
<dbReference type="SMART" id="SM01058">
    <property type="entry name" value="CarD_TRCF"/>
    <property type="match status" value="1"/>
</dbReference>
<keyword evidence="2" id="KW-0547">Nucleotide-binding</keyword>
<dbReference type="InterPro" id="IPR041471">
    <property type="entry name" value="UvrB_inter"/>
</dbReference>
<evidence type="ECO:0000256" key="8">
    <source>
        <dbReference type="ARBA" id="ARBA00023204"/>
    </source>
</evidence>
<dbReference type="Pfam" id="PF03461">
    <property type="entry name" value="TRCF"/>
    <property type="match status" value="1"/>
</dbReference>
<dbReference type="InterPro" id="IPR004576">
    <property type="entry name" value="Mfd"/>
</dbReference>
<keyword evidence="7" id="KW-0238">DNA-binding</keyword>
<evidence type="ECO:0000256" key="7">
    <source>
        <dbReference type="ARBA" id="ARBA00023125"/>
    </source>
</evidence>
<dbReference type="PANTHER" id="PTHR47964:SF1">
    <property type="entry name" value="ATP-DEPENDENT DNA HELICASE HOMOLOG RECG, CHLOROPLASTIC"/>
    <property type="match status" value="1"/>
</dbReference>
<dbReference type="PANTHER" id="PTHR47964">
    <property type="entry name" value="ATP-DEPENDENT DNA HELICASE HOMOLOG RECG, CHLOROPLASTIC"/>
    <property type="match status" value="1"/>
</dbReference>
<dbReference type="Pfam" id="PF00271">
    <property type="entry name" value="Helicase_C"/>
    <property type="match status" value="1"/>
</dbReference>
<keyword evidence="6" id="KW-0067">ATP-binding</keyword>
<evidence type="ECO:0000313" key="11">
    <source>
        <dbReference type="EMBL" id="SUZ52500.1"/>
    </source>
</evidence>
<dbReference type="Gene3D" id="3.30.2060.10">
    <property type="entry name" value="Penicillin-binding protein 1b domain"/>
    <property type="match status" value="1"/>
</dbReference>
<evidence type="ECO:0000259" key="9">
    <source>
        <dbReference type="PROSITE" id="PS51192"/>
    </source>
</evidence>
<dbReference type="GO" id="GO:0016787">
    <property type="term" value="F:hydrolase activity"/>
    <property type="evidence" value="ECO:0007669"/>
    <property type="project" value="UniProtKB-KW"/>
</dbReference>
<proteinExistence type="inferred from homology"/>
<evidence type="ECO:0000256" key="3">
    <source>
        <dbReference type="ARBA" id="ARBA00022763"/>
    </source>
</evidence>
<dbReference type="InterPro" id="IPR005118">
    <property type="entry name" value="TRCF_C"/>
</dbReference>
<dbReference type="InterPro" id="IPR001650">
    <property type="entry name" value="Helicase_C-like"/>
</dbReference>
<dbReference type="SUPFAM" id="SSF52540">
    <property type="entry name" value="P-loop containing nucleoside triphosphate hydrolases"/>
    <property type="match status" value="3"/>
</dbReference>
<evidence type="ECO:0000256" key="5">
    <source>
        <dbReference type="ARBA" id="ARBA00022806"/>
    </source>
</evidence>
<dbReference type="Pfam" id="PF00270">
    <property type="entry name" value="DEAD"/>
    <property type="match status" value="1"/>
</dbReference>
<accession>A0A381ND41</accession>
<dbReference type="Gene3D" id="3.40.50.300">
    <property type="entry name" value="P-loop containing nucleotide triphosphate hydrolases"/>
    <property type="match status" value="2"/>
</dbReference>
<dbReference type="AlphaFoldDB" id="A0A381ND41"/>
<evidence type="ECO:0008006" key="12">
    <source>
        <dbReference type="Google" id="ProtNLM"/>
    </source>
</evidence>
<dbReference type="SUPFAM" id="SSF141259">
    <property type="entry name" value="CarD-like"/>
    <property type="match status" value="1"/>
</dbReference>
<dbReference type="PROSITE" id="PS51194">
    <property type="entry name" value="HELICASE_CTER"/>
    <property type="match status" value="1"/>
</dbReference>
<protein>
    <recommendedName>
        <fullName evidence="12">TRCF</fullName>
    </recommendedName>
</protein>
<name>A0A381ND41_9ZZZZ</name>
<sequence>MFKKQIKHLSLGGAVFGLSEDLFALFLNSFMQTNKVGTFLFVSDDDVFNKDQSVRSVFFNKEVFYYPDRGGVDVVPGFQSRDNYFRSRALIGLLGSGRGVCITTARAASLCDINKKTILKNLTLCCGDEKDRDVFVGVLLSFGYVQVDSIYSPREVSVRGDIVDVYPENAEQPVRISFNFKVVGSMAYFNVDTQRKTKNISSFMFYDLIGGPIETGSSLLDVVRWQLVISVKKEGDVLRLFSKENSQSINVVSKKLNVLIKSKKDLLFFAGNQKHKNIHIVYTNKNRIRPITKLGATPVAGLIKNPHIIENGATYLPDWKTKKQTKPLQQTTSKPLLLNNLRDIKIGDFVVHVLHGVGAFGGLVTRGVSGHEKEFIKLIYREGGVLFVPINTLDLVHRYVGLGAKPKTNRLGRRGWGASVSKTKKHIEQISDSLVEIYNTRSSPRGFIYEKQSEFDVAIKNSFPHKETRDQKKTIKEVLSDLQNNTPMDRLVCGDVGFGKTEVALRAIVRAATTNKQTMFLCPTTVLSDQHYITAKERLGPLGIRVSLLSRFQTKKNQKETLVGVLKGAIDLIIGTHRLLSDDVVIPSLGLLIVDEEHRFGVKHKENIRALKKGVDVLSLSATPIPRTLQQSLLGIRDISRIETPPIRRKPIKTFVEFFSWRRSVEIVKEEVLRGGQVYFLHNHVQSIDYYTDKLQGFFPSERVEHIHGQQDSKGLEKKLLAFFRGDISVLVCSTIIESGLDVANANCIIINNPQNLGLSQLYQIRGRVGRSSRQASCYLFIPKKTKLSDRAFRRLKTIENNTSLGSGYKIATNDLDIRGAGLVFGYKQSGQVSKVGVEYYNALLKEAVNKKLDRPTTREGLGVLFYGKSLIPRHYISNDTVRLSFYTKINKAETKEDLEDIKEALLDRFGGLPSETKSFMGLALVKLLYKNTIVKNIVINGGSVVFEILEENVGKNTVNNVLGYKNRSIINKSFKEGPSSLLVEFTHKEGFGWFPFLIDCNSVFYVT</sequence>
<dbReference type="SMART" id="SM00487">
    <property type="entry name" value="DEXDc"/>
    <property type="match status" value="1"/>
</dbReference>
<dbReference type="Gene3D" id="3.90.1150.50">
    <property type="entry name" value="Transcription-repair-coupling factor, D7 domain"/>
    <property type="match status" value="1"/>
</dbReference>
<dbReference type="GO" id="GO:0006281">
    <property type="term" value="P:DNA repair"/>
    <property type="evidence" value="ECO:0007669"/>
    <property type="project" value="UniProtKB-KW"/>
</dbReference>
<dbReference type="EMBL" id="UINC01000277">
    <property type="protein sequence ID" value="SUZ52500.1"/>
    <property type="molecule type" value="Genomic_DNA"/>
</dbReference>
<dbReference type="SUPFAM" id="SSF143517">
    <property type="entry name" value="TRCF domain-like"/>
    <property type="match status" value="1"/>
</dbReference>
<dbReference type="GO" id="GO:0003684">
    <property type="term" value="F:damaged DNA binding"/>
    <property type="evidence" value="ECO:0007669"/>
    <property type="project" value="InterPro"/>
</dbReference>
<evidence type="ECO:0000256" key="4">
    <source>
        <dbReference type="ARBA" id="ARBA00022801"/>
    </source>
</evidence>